<dbReference type="Proteomes" id="UP000002035">
    <property type="component" value="Unassembled WGS sequence"/>
</dbReference>
<evidence type="ECO:0000313" key="2">
    <source>
        <dbReference type="EMBL" id="EEQ29766.1"/>
    </source>
</evidence>
<keyword evidence="3" id="KW-1185">Reference proteome</keyword>
<feature type="compositionally biased region" description="Basic residues" evidence="1">
    <location>
        <begin position="1"/>
        <end position="11"/>
    </location>
</feature>
<accession>C5FG81</accession>
<reference evidence="3" key="1">
    <citation type="journal article" date="2012" name="MBio">
        <title>Comparative genome analysis of Trichophyton rubrum and related dermatophytes reveals candidate genes involved in infection.</title>
        <authorList>
            <person name="Martinez D.A."/>
            <person name="Oliver B.G."/>
            <person name="Graeser Y."/>
            <person name="Goldberg J.M."/>
            <person name="Li W."/>
            <person name="Martinez-Rossi N.M."/>
            <person name="Monod M."/>
            <person name="Shelest E."/>
            <person name="Barton R.C."/>
            <person name="Birch E."/>
            <person name="Brakhage A.A."/>
            <person name="Chen Z."/>
            <person name="Gurr S.J."/>
            <person name="Heiman D."/>
            <person name="Heitman J."/>
            <person name="Kosti I."/>
            <person name="Rossi A."/>
            <person name="Saif S."/>
            <person name="Samalova M."/>
            <person name="Saunders C.W."/>
            <person name="Shea T."/>
            <person name="Summerbell R.C."/>
            <person name="Xu J."/>
            <person name="Young S."/>
            <person name="Zeng Q."/>
            <person name="Birren B.W."/>
            <person name="Cuomo C.A."/>
            <person name="White T.C."/>
        </authorList>
    </citation>
    <scope>NUCLEOTIDE SEQUENCE [LARGE SCALE GENOMIC DNA]</scope>
    <source>
        <strain evidence="3">ATCC MYA-4605 / CBS 113480</strain>
    </source>
</reference>
<dbReference type="EMBL" id="DS995702">
    <property type="protein sequence ID" value="EEQ29766.1"/>
    <property type="molecule type" value="Genomic_DNA"/>
</dbReference>
<proteinExistence type="predicted"/>
<gene>
    <name evidence="2" type="ORF">MCYG_02585</name>
</gene>
<dbReference type="HOGENOM" id="CLU_2305417_0_0_1"/>
<dbReference type="AlphaFoldDB" id="C5FG81"/>
<dbReference type="VEuPathDB" id="FungiDB:MCYG_02585"/>
<organism evidence="2 3">
    <name type="scientific">Arthroderma otae (strain ATCC MYA-4605 / CBS 113480)</name>
    <name type="common">Microsporum canis</name>
    <dbReference type="NCBI Taxonomy" id="554155"/>
    <lineage>
        <taxon>Eukaryota</taxon>
        <taxon>Fungi</taxon>
        <taxon>Dikarya</taxon>
        <taxon>Ascomycota</taxon>
        <taxon>Pezizomycotina</taxon>
        <taxon>Eurotiomycetes</taxon>
        <taxon>Eurotiomycetidae</taxon>
        <taxon>Onygenales</taxon>
        <taxon>Arthrodermataceae</taxon>
        <taxon>Microsporum</taxon>
    </lineage>
</organism>
<feature type="compositionally biased region" description="Polar residues" evidence="1">
    <location>
        <begin position="16"/>
        <end position="27"/>
    </location>
</feature>
<feature type="region of interest" description="Disordered" evidence="1">
    <location>
        <begin position="1"/>
        <end position="30"/>
    </location>
</feature>
<evidence type="ECO:0000256" key="1">
    <source>
        <dbReference type="SAM" id="MobiDB-lite"/>
    </source>
</evidence>
<sequence>MASAKYRHKQKHESNCAPTQIPPQKSNAGHGALIDRGFGLMPLVHLLHLTKTDCVHASAALIECAAINVPNNGPEDPLELQYRPHRPLFLFTLFWLDHSL</sequence>
<dbReference type="GeneID" id="9222701"/>
<protein>
    <submittedName>
        <fullName evidence="2">Uncharacterized protein</fullName>
    </submittedName>
</protein>
<name>C5FG81_ARTOC</name>
<evidence type="ECO:0000313" key="3">
    <source>
        <dbReference type="Proteomes" id="UP000002035"/>
    </source>
</evidence>
<dbReference type="RefSeq" id="XP_002849651.1">
    <property type="nucleotide sequence ID" value="XM_002849605.1"/>
</dbReference>